<dbReference type="HOGENOM" id="CLU_2331545_0_0_6"/>
<accession>V8REP1</accession>
<sequence>MNRLLAHRLDRRRLLLVRIEDLPRLLLQRQNMFVVQLPTDLVGTDFTFNFLFDRVEAALQAADPQTGGARRARQTLGAEHQQGDEADEQQFREADTKH</sequence>
<organism evidence="2 3">
    <name type="scientific">Pseudomonas moraviensis R28-S</name>
    <dbReference type="NCBI Taxonomy" id="1395516"/>
    <lineage>
        <taxon>Bacteria</taxon>
        <taxon>Pseudomonadati</taxon>
        <taxon>Pseudomonadota</taxon>
        <taxon>Gammaproteobacteria</taxon>
        <taxon>Pseudomonadales</taxon>
        <taxon>Pseudomonadaceae</taxon>
        <taxon>Pseudomonas</taxon>
    </lineage>
</organism>
<gene>
    <name evidence="2" type="ORF">PMO01_01215</name>
</gene>
<evidence type="ECO:0000313" key="2">
    <source>
        <dbReference type="EMBL" id="ETF10382.1"/>
    </source>
</evidence>
<feature type="region of interest" description="Disordered" evidence="1">
    <location>
        <begin position="62"/>
        <end position="98"/>
    </location>
</feature>
<proteinExistence type="predicted"/>
<name>V8REP1_9PSED</name>
<evidence type="ECO:0000256" key="1">
    <source>
        <dbReference type="SAM" id="MobiDB-lite"/>
    </source>
</evidence>
<protein>
    <submittedName>
        <fullName evidence="2">Uncharacterized protein</fullName>
    </submittedName>
</protein>
<evidence type="ECO:0000313" key="3">
    <source>
        <dbReference type="Proteomes" id="UP000024771"/>
    </source>
</evidence>
<feature type="compositionally biased region" description="Basic and acidic residues" evidence="1">
    <location>
        <begin position="89"/>
        <end position="98"/>
    </location>
</feature>
<dbReference type="EMBL" id="AYMZ01000001">
    <property type="protein sequence ID" value="ETF10382.1"/>
    <property type="molecule type" value="Genomic_DNA"/>
</dbReference>
<reference evidence="2 3" key="1">
    <citation type="journal article" date="2014" name="Genome Announc.">
        <title>Draft Genome Sequence of Pseudomonas moraviensis R28-S.</title>
        <authorList>
            <person name="Hunter S.S."/>
            <person name="Yano H."/>
            <person name="Loftie-Eaton W."/>
            <person name="Hughes J."/>
            <person name="De Gelder L."/>
            <person name="Stragier P."/>
            <person name="De Vos P."/>
            <person name="Settles M.L."/>
            <person name="Top E.M."/>
        </authorList>
    </citation>
    <scope>NUCLEOTIDE SEQUENCE [LARGE SCALE GENOMIC DNA]</scope>
    <source>
        <strain evidence="3">R28</strain>
    </source>
</reference>
<dbReference type="AlphaFoldDB" id="V8REP1"/>
<comment type="caution">
    <text evidence="2">The sequence shown here is derived from an EMBL/GenBank/DDBJ whole genome shotgun (WGS) entry which is preliminary data.</text>
</comment>
<dbReference type="Proteomes" id="UP000024771">
    <property type="component" value="Chromosome"/>
</dbReference>